<reference evidence="2" key="1">
    <citation type="submission" date="2014-11" db="EMBL/GenBank/DDBJ databases">
        <authorList>
            <person name="Otto D Thomas"/>
            <person name="Naeem Raeece"/>
        </authorList>
    </citation>
    <scope>NUCLEOTIDE SEQUENCE</scope>
</reference>
<dbReference type="EMBL" id="CDMZ01002021">
    <property type="protein sequence ID" value="CEM40352.1"/>
    <property type="molecule type" value="Genomic_DNA"/>
</dbReference>
<accession>A0A0G4H8S7</accession>
<dbReference type="PhylomeDB" id="A0A0G4H8S7"/>
<sequence length="139" mass="14881">MVVLEAVIPLLLCLLQPSAEHSVDRRSSRKLLEDLLELNGRGGPVELSTTLTCSLVRITTNQATAASGREVHVPPFLLQALLPDRDREGADLWALLAVLVTGAKAGSTKHSSKRSSCGFVGDVPKAFVRCVKTLAPLRS</sequence>
<proteinExistence type="predicted"/>
<evidence type="ECO:0000256" key="1">
    <source>
        <dbReference type="SAM" id="SignalP"/>
    </source>
</evidence>
<protein>
    <submittedName>
        <fullName evidence="2">Uncharacterized protein</fullName>
    </submittedName>
</protein>
<dbReference type="VEuPathDB" id="CryptoDB:Cvel_25248"/>
<keyword evidence="1" id="KW-0732">Signal</keyword>
<gene>
    <name evidence="2" type="ORF">Cvel_25248</name>
</gene>
<dbReference type="AlphaFoldDB" id="A0A0G4H8S7"/>
<name>A0A0G4H8S7_9ALVE</name>
<evidence type="ECO:0000313" key="2">
    <source>
        <dbReference type="EMBL" id="CEM40352.1"/>
    </source>
</evidence>
<feature type="chain" id="PRO_5005191707" evidence="1">
    <location>
        <begin position="21"/>
        <end position="139"/>
    </location>
</feature>
<organism evidence="2">
    <name type="scientific">Chromera velia CCMP2878</name>
    <dbReference type="NCBI Taxonomy" id="1169474"/>
    <lineage>
        <taxon>Eukaryota</taxon>
        <taxon>Sar</taxon>
        <taxon>Alveolata</taxon>
        <taxon>Colpodellida</taxon>
        <taxon>Chromeraceae</taxon>
        <taxon>Chromera</taxon>
    </lineage>
</organism>
<feature type="signal peptide" evidence="1">
    <location>
        <begin position="1"/>
        <end position="20"/>
    </location>
</feature>